<name>A0A0E9WFK4_ANGAN</name>
<accession>A0A0E9WFK4</accession>
<organism evidence="1">
    <name type="scientific">Anguilla anguilla</name>
    <name type="common">European freshwater eel</name>
    <name type="synonym">Muraena anguilla</name>
    <dbReference type="NCBI Taxonomy" id="7936"/>
    <lineage>
        <taxon>Eukaryota</taxon>
        <taxon>Metazoa</taxon>
        <taxon>Chordata</taxon>
        <taxon>Craniata</taxon>
        <taxon>Vertebrata</taxon>
        <taxon>Euteleostomi</taxon>
        <taxon>Actinopterygii</taxon>
        <taxon>Neopterygii</taxon>
        <taxon>Teleostei</taxon>
        <taxon>Anguilliformes</taxon>
        <taxon>Anguillidae</taxon>
        <taxon>Anguilla</taxon>
    </lineage>
</organism>
<sequence length="40" mass="4505">MGPQSLTLVLKYPMRLSLNLPTPCIGYMLHVHLVTHMALD</sequence>
<dbReference type="EMBL" id="GBXM01019388">
    <property type="protein sequence ID" value="JAH89189.1"/>
    <property type="molecule type" value="Transcribed_RNA"/>
</dbReference>
<dbReference type="AlphaFoldDB" id="A0A0E9WFK4"/>
<reference evidence="1" key="2">
    <citation type="journal article" date="2015" name="Fish Shellfish Immunol.">
        <title>Early steps in the European eel (Anguilla anguilla)-Vibrio vulnificus interaction in the gills: Role of the RtxA13 toxin.</title>
        <authorList>
            <person name="Callol A."/>
            <person name="Pajuelo D."/>
            <person name="Ebbesson L."/>
            <person name="Teles M."/>
            <person name="MacKenzie S."/>
            <person name="Amaro C."/>
        </authorList>
    </citation>
    <scope>NUCLEOTIDE SEQUENCE</scope>
</reference>
<evidence type="ECO:0000313" key="1">
    <source>
        <dbReference type="EMBL" id="JAH89189.1"/>
    </source>
</evidence>
<protein>
    <submittedName>
        <fullName evidence="1">Uncharacterized protein</fullName>
    </submittedName>
</protein>
<reference evidence="1" key="1">
    <citation type="submission" date="2014-11" db="EMBL/GenBank/DDBJ databases">
        <authorList>
            <person name="Amaro Gonzalez C."/>
        </authorList>
    </citation>
    <scope>NUCLEOTIDE SEQUENCE</scope>
</reference>
<proteinExistence type="predicted"/>